<organism evidence="5 6">
    <name type="scientific">Olea europaea subsp. europaea</name>
    <dbReference type="NCBI Taxonomy" id="158383"/>
    <lineage>
        <taxon>Eukaryota</taxon>
        <taxon>Viridiplantae</taxon>
        <taxon>Streptophyta</taxon>
        <taxon>Embryophyta</taxon>
        <taxon>Tracheophyta</taxon>
        <taxon>Spermatophyta</taxon>
        <taxon>Magnoliopsida</taxon>
        <taxon>eudicotyledons</taxon>
        <taxon>Gunneridae</taxon>
        <taxon>Pentapetalae</taxon>
        <taxon>asterids</taxon>
        <taxon>lamiids</taxon>
        <taxon>Lamiales</taxon>
        <taxon>Oleaceae</taxon>
        <taxon>Oleeae</taxon>
        <taxon>Olea</taxon>
    </lineage>
</organism>
<keyword evidence="3" id="KW-0378">Hydrolase</keyword>
<dbReference type="AlphaFoldDB" id="A0A8S0QUQ8"/>
<dbReference type="PROSITE" id="PS50600">
    <property type="entry name" value="ULP_PROTEASE"/>
    <property type="match status" value="1"/>
</dbReference>
<name>A0A8S0QUQ8_OLEEU</name>
<comment type="caution">
    <text evidence="5">The sequence shown here is derived from an EMBL/GenBank/DDBJ whole genome shotgun (WGS) entry which is preliminary data.</text>
</comment>
<dbReference type="GO" id="GO:0006508">
    <property type="term" value="P:proteolysis"/>
    <property type="evidence" value="ECO:0007669"/>
    <property type="project" value="UniProtKB-KW"/>
</dbReference>
<dbReference type="InterPro" id="IPR038765">
    <property type="entry name" value="Papain-like_cys_pep_sf"/>
</dbReference>
<evidence type="ECO:0000313" key="5">
    <source>
        <dbReference type="EMBL" id="CAA2969355.1"/>
    </source>
</evidence>
<protein>
    <submittedName>
        <fullName evidence="5">Sentrin-specific protease 1-like</fullName>
    </submittedName>
</protein>
<accession>A0A8S0QUQ8</accession>
<evidence type="ECO:0000256" key="3">
    <source>
        <dbReference type="ARBA" id="ARBA00022801"/>
    </source>
</evidence>
<dbReference type="GO" id="GO:0008234">
    <property type="term" value="F:cysteine-type peptidase activity"/>
    <property type="evidence" value="ECO:0007669"/>
    <property type="project" value="InterPro"/>
</dbReference>
<gene>
    <name evidence="5" type="ORF">OLEA9_A102342</name>
</gene>
<feature type="domain" description="Ubiquitin-like protease family profile" evidence="4">
    <location>
        <begin position="1"/>
        <end position="103"/>
    </location>
</feature>
<comment type="similarity">
    <text evidence="1">Belongs to the peptidase C48 family.</text>
</comment>
<dbReference type="InterPro" id="IPR003653">
    <property type="entry name" value="Peptidase_C48_C"/>
</dbReference>
<dbReference type="Gramene" id="OE9A102342T1">
    <property type="protein sequence ID" value="OE9A102342C1"/>
    <property type="gene ID" value="OE9A102342"/>
</dbReference>
<proteinExistence type="inferred from homology"/>
<reference evidence="5 6" key="1">
    <citation type="submission" date="2019-12" db="EMBL/GenBank/DDBJ databases">
        <authorList>
            <person name="Alioto T."/>
            <person name="Alioto T."/>
            <person name="Gomez Garrido J."/>
        </authorList>
    </citation>
    <scope>NUCLEOTIDE SEQUENCE [LARGE SCALE GENOMIC DNA]</scope>
</reference>
<evidence type="ECO:0000256" key="1">
    <source>
        <dbReference type="ARBA" id="ARBA00005234"/>
    </source>
</evidence>
<dbReference type="Proteomes" id="UP000594638">
    <property type="component" value="Unassembled WGS sequence"/>
</dbReference>
<sequence>MFMSMLPTNKANWMLGVLQFRSHTLTVFNSAGKTYRDWKVLEGIEPYVKILPVLMNALGISKKDPDFDGPGSKELKVYINSTLSQQTNGHDCGVFVILYALYIIRNGRCSILHRFDINKCRLGIAALLYKYQEMYAKHAKRGLMDEGIVIE</sequence>
<dbReference type="OrthoDB" id="693742at2759"/>
<evidence type="ECO:0000313" key="6">
    <source>
        <dbReference type="Proteomes" id="UP000594638"/>
    </source>
</evidence>
<evidence type="ECO:0000256" key="2">
    <source>
        <dbReference type="ARBA" id="ARBA00022670"/>
    </source>
</evidence>
<keyword evidence="2 5" id="KW-0645">Protease</keyword>
<dbReference type="Gene3D" id="3.40.395.10">
    <property type="entry name" value="Adenoviral Proteinase, Chain A"/>
    <property type="match status" value="1"/>
</dbReference>
<keyword evidence="6" id="KW-1185">Reference proteome</keyword>
<dbReference type="EMBL" id="CACTIH010001938">
    <property type="protein sequence ID" value="CAA2969355.1"/>
    <property type="molecule type" value="Genomic_DNA"/>
</dbReference>
<dbReference type="Pfam" id="PF02902">
    <property type="entry name" value="Peptidase_C48"/>
    <property type="match status" value="1"/>
</dbReference>
<dbReference type="SUPFAM" id="SSF54001">
    <property type="entry name" value="Cysteine proteinases"/>
    <property type="match status" value="1"/>
</dbReference>
<evidence type="ECO:0000259" key="4">
    <source>
        <dbReference type="PROSITE" id="PS50600"/>
    </source>
</evidence>